<keyword evidence="1" id="KW-0472">Membrane</keyword>
<keyword evidence="4" id="KW-0808">Transferase</keyword>
<dbReference type="InterPro" id="IPR036637">
    <property type="entry name" value="Phosphohistidine_dom_sf"/>
</dbReference>
<evidence type="ECO:0000313" key="5">
    <source>
        <dbReference type="Proteomes" id="UP000199568"/>
    </source>
</evidence>
<dbReference type="Proteomes" id="UP000199568">
    <property type="component" value="Unassembled WGS sequence"/>
</dbReference>
<dbReference type="EMBL" id="FOHU01000008">
    <property type="protein sequence ID" value="SET35085.1"/>
    <property type="molecule type" value="Genomic_DNA"/>
</dbReference>
<keyword evidence="4" id="KW-0670">Pyruvate</keyword>
<accession>A0A1I0DR98</accession>
<dbReference type="RefSeq" id="WP_090443529.1">
    <property type="nucleotide sequence ID" value="NZ_FOHU01000008.1"/>
</dbReference>
<dbReference type="Pfam" id="PF01326">
    <property type="entry name" value="PPDK_N"/>
    <property type="match status" value="1"/>
</dbReference>
<evidence type="ECO:0000313" key="4">
    <source>
        <dbReference type="EMBL" id="SET35085.1"/>
    </source>
</evidence>
<dbReference type="SUPFAM" id="SSF52009">
    <property type="entry name" value="Phosphohistidine domain"/>
    <property type="match status" value="1"/>
</dbReference>
<feature type="transmembrane region" description="Helical" evidence="1">
    <location>
        <begin position="500"/>
        <end position="523"/>
    </location>
</feature>
<feature type="transmembrane region" description="Helical" evidence="1">
    <location>
        <begin position="434"/>
        <end position="451"/>
    </location>
</feature>
<dbReference type="PANTHER" id="PTHR43615:SF1">
    <property type="entry name" value="PPDK_N DOMAIN-CONTAINING PROTEIN"/>
    <property type="match status" value="1"/>
</dbReference>
<organism evidence="4 5">
    <name type="scientific">Natronincola peptidivorans</name>
    <dbReference type="NCBI Taxonomy" id="426128"/>
    <lineage>
        <taxon>Bacteria</taxon>
        <taxon>Bacillati</taxon>
        <taxon>Bacillota</taxon>
        <taxon>Clostridia</taxon>
        <taxon>Peptostreptococcales</taxon>
        <taxon>Natronincolaceae</taxon>
        <taxon>Natronincola</taxon>
    </lineage>
</organism>
<keyword evidence="1" id="KW-0812">Transmembrane</keyword>
<dbReference type="Gene3D" id="3.30.470.20">
    <property type="entry name" value="ATP-grasp fold, B domain"/>
    <property type="match status" value="1"/>
</dbReference>
<dbReference type="SUPFAM" id="SSF56059">
    <property type="entry name" value="Glutathione synthetase ATP-binding domain-like"/>
    <property type="match status" value="1"/>
</dbReference>
<dbReference type="InterPro" id="IPR051549">
    <property type="entry name" value="PEP_Utilizing_Enz"/>
</dbReference>
<gene>
    <name evidence="4" type="ORF">SAMN05660297_02150</name>
</gene>
<keyword evidence="1" id="KW-1133">Transmembrane helix</keyword>
<dbReference type="PANTHER" id="PTHR43615">
    <property type="entry name" value="PHOSPHOENOLPYRUVATE SYNTHASE-RELATED"/>
    <property type="match status" value="1"/>
</dbReference>
<dbReference type="InterPro" id="IPR008279">
    <property type="entry name" value="PEP-util_enz_mobile_dom"/>
</dbReference>
<dbReference type="InterPro" id="IPR002192">
    <property type="entry name" value="PPDK_AMP/ATP-bd"/>
</dbReference>
<dbReference type="Pfam" id="PF00391">
    <property type="entry name" value="PEP-utilizers"/>
    <property type="match status" value="1"/>
</dbReference>
<dbReference type="STRING" id="426128.SAMN05660297_02150"/>
<proteinExistence type="predicted"/>
<keyword evidence="4" id="KW-0418">Kinase</keyword>
<evidence type="ECO:0000259" key="2">
    <source>
        <dbReference type="Pfam" id="PF00391"/>
    </source>
</evidence>
<evidence type="ECO:0000259" key="3">
    <source>
        <dbReference type="Pfam" id="PF01326"/>
    </source>
</evidence>
<keyword evidence="5" id="KW-1185">Reference proteome</keyword>
<dbReference type="Gene3D" id="3.30.1490.20">
    <property type="entry name" value="ATP-grasp fold, A domain"/>
    <property type="match status" value="1"/>
</dbReference>
<feature type="domain" description="PEP-utilising enzyme mobile" evidence="2">
    <location>
        <begin position="807"/>
        <end position="877"/>
    </location>
</feature>
<sequence>MKSYYFVRPLEDVGKGDIPLAGGKGANLGEMIKAGFPVPDGFVLLVNAYEKFVEANNLEKDIENLLSTIGDDYTADLEKASIKVKSLFEKGEIPKIIKKEIDEIYREIGEPHVAVRSSATAEDLPGASFAGQYSTFLNIKGKEELYAAIKKCWASLWNDRAVFYRGKHNISNEDISHGVVVQRLINSEKSGILFTANPVNGRRDEISLNSSWGLGEAIVSGEVDPDQWIIHKKTGRIVSEHIAVKKVMTVRRQQGIDLVRVEEKKQEEVTLNESERRELLDLAIKVEEHYGAPQDIEWAYENKKFYLVQTRPITTLYPIPEPKDTGEELRIYMNLLMWRQGMSDPITPMGVDFFSTAVKNVIVKKKRRPQVRWLKRSGGRIFIDITEALKFEEVLSRLRENKIPALFDSEPITFKALSQVGDRYHAELKKSRKSVTSLLLGIIASLGFGIIKMKMFGRFRELYSKMSPRRAVYKATKFGHNKIAALKEGKKRLQTAEEKLAFVEQEAATVFFGIGYGMIFWLFPPINALAEAIKIIDKHMDTSSEKGEGITDLEKVKRAVHNCVTTEMGMEMLQIAKKLDETGEEPSPEHPELQRFLLKYGHRGTEEIDIGLPRWNEDPIYVINLIRSYIEHKAYQEGIQRFYLDREEAEEALTKIVTGLKDKGAYRDAKKVENLLRLHREMFGYRELPKSILVKGIGILREVLVEIGEELEAEGRLDDKNDVFYVTFEDIRSGLKLQEKVWKNREEFQREQLRTFAPRVITSTGETIYSAVEEESGDGYRGIPASPGVWESQVKILKRPEEGHKLSKGDILVTASTNPAWTPLFLRIGGLIMETGAPMSHGPVVAREYGIPAIIGVKDATTALKDDQIVRMNGETGKIEVI</sequence>
<dbReference type="InterPro" id="IPR013815">
    <property type="entry name" value="ATP_grasp_subdomain_1"/>
</dbReference>
<dbReference type="Gene3D" id="3.50.30.10">
    <property type="entry name" value="Phosphohistidine domain"/>
    <property type="match status" value="1"/>
</dbReference>
<dbReference type="GO" id="GO:0005524">
    <property type="term" value="F:ATP binding"/>
    <property type="evidence" value="ECO:0007669"/>
    <property type="project" value="InterPro"/>
</dbReference>
<evidence type="ECO:0000256" key="1">
    <source>
        <dbReference type="SAM" id="Phobius"/>
    </source>
</evidence>
<feature type="domain" description="Pyruvate phosphate dikinase AMP/ATP-binding" evidence="3">
    <location>
        <begin position="19"/>
        <end position="316"/>
    </location>
</feature>
<protein>
    <submittedName>
        <fullName evidence="4">Pyruvate, water dikinase</fullName>
    </submittedName>
</protein>
<reference evidence="4 5" key="1">
    <citation type="submission" date="2016-10" db="EMBL/GenBank/DDBJ databases">
        <authorList>
            <person name="de Groot N.N."/>
        </authorList>
    </citation>
    <scope>NUCLEOTIDE SEQUENCE [LARGE SCALE GENOMIC DNA]</scope>
    <source>
        <strain evidence="4 5">DSM 18979</strain>
    </source>
</reference>
<dbReference type="AlphaFoldDB" id="A0A1I0DR98"/>
<dbReference type="GO" id="GO:0016301">
    <property type="term" value="F:kinase activity"/>
    <property type="evidence" value="ECO:0007669"/>
    <property type="project" value="UniProtKB-KW"/>
</dbReference>
<name>A0A1I0DR98_9FIRM</name>
<dbReference type="OrthoDB" id="9765468at2"/>